<dbReference type="EMBL" id="JANPWB010000013">
    <property type="protein sequence ID" value="KAJ1103342.1"/>
    <property type="molecule type" value="Genomic_DNA"/>
</dbReference>
<accession>A0AAV7MJ15</accession>
<gene>
    <name evidence="2" type="ORF">NDU88_000768</name>
</gene>
<evidence type="ECO:0000256" key="1">
    <source>
        <dbReference type="SAM" id="MobiDB-lite"/>
    </source>
</evidence>
<evidence type="ECO:0000313" key="3">
    <source>
        <dbReference type="Proteomes" id="UP001066276"/>
    </source>
</evidence>
<organism evidence="2 3">
    <name type="scientific">Pleurodeles waltl</name>
    <name type="common">Iberian ribbed newt</name>
    <dbReference type="NCBI Taxonomy" id="8319"/>
    <lineage>
        <taxon>Eukaryota</taxon>
        <taxon>Metazoa</taxon>
        <taxon>Chordata</taxon>
        <taxon>Craniata</taxon>
        <taxon>Vertebrata</taxon>
        <taxon>Euteleostomi</taxon>
        <taxon>Amphibia</taxon>
        <taxon>Batrachia</taxon>
        <taxon>Caudata</taxon>
        <taxon>Salamandroidea</taxon>
        <taxon>Salamandridae</taxon>
        <taxon>Pleurodelinae</taxon>
        <taxon>Pleurodeles</taxon>
    </lineage>
</organism>
<dbReference type="Proteomes" id="UP001066276">
    <property type="component" value="Chromosome 9"/>
</dbReference>
<comment type="caution">
    <text evidence="2">The sequence shown here is derived from an EMBL/GenBank/DDBJ whole genome shotgun (WGS) entry which is preliminary data.</text>
</comment>
<protein>
    <submittedName>
        <fullName evidence="2">Uncharacterized protein</fullName>
    </submittedName>
</protein>
<reference evidence="2" key="1">
    <citation type="journal article" date="2022" name="bioRxiv">
        <title>Sequencing and chromosome-scale assembly of the giantPleurodeles waltlgenome.</title>
        <authorList>
            <person name="Brown T."/>
            <person name="Elewa A."/>
            <person name="Iarovenko S."/>
            <person name="Subramanian E."/>
            <person name="Araus A.J."/>
            <person name="Petzold A."/>
            <person name="Susuki M."/>
            <person name="Suzuki K.-i.T."/>
            <person name="Hayashi T."/>
            <person name="Toyoda A."/>
            <person name="Oliveira C."/>
            <person name="Osipova E."/>
            <person name="Leigh N.D."/>
            <person name="Simon A."/>
            <person name="Yun M.H."/>
        </authorList>
    </citation>
    <scope>NUCLEOTIDE SEQUENCE</scope>
    <source>
        <strain evidence="2">20211129_DDA</strain>
        <tissue evidence="2">Liver</tissue>
    </source>
</reference>
<feature type="compositionally biased region" description="Polar residues" evidence="1">
    <location>
        <begin position="55"/>
        <end position="76"/>
    </location>
</feature>
<sequence length="96" mass="10213">MGTDLGAEEFLCLPGPLCIGKWRATAVDAHSCYLLGPELWRAGNPPSDLMLCHSSGESRSQSTASSVPLRTLSSGGSSMGAVERHPAALLFRKRKK</sequence>
<name>A0AAV7MJ15_PLEWA</name>
<evidence type="ECO:0000313" key="2">
    <source>
        <dbReference type="EMBL" id="KAJ1103342.1"/>
    </source>
</evidence>
<feature type="region of interest" description="Disordered" evidence="1">
    <location>
        <begin position="53"/>
        <end position="96"/>
    </location>
</feature>
<keyword evidence="3" id="KW-1185">Reference proteome</keyword>
<dbReference type="AlphaFoldDB" id="A0AAV7MJ15"/>
<proteinExistence type="predicted"/>